<organism evidence="3 4">
    <name type="scientific">Candidatus Accumulibacter aalborgensis</name>
    <dbReference type="NCBI Taxonomy" id="1860102"/>
    <lineage>
        <taxon>Bacteria</taxon>
        <taxon>Pseudomonadati</taxon>
        <taxon>Pseudomonadota</taxon>
        <taxon>Betaproteobacteria</taxon>
        <taxon>Candidatus Accumulibacter</taxon>
    </lineage>
</organism>
<evidence type="ECO:0000259" key="2">
    <source>
        <dbReference type="Pfam" id="PF04986"/>
    </source>
</evidence>
<accession>A0A1A8XL39</accession>
<protein>
    <recommendedName>
        <fullName evidence="2">Transposase IS801/IS1294 domain-containing protein</fullName>
    </recommendedName>
</protein>
<dbReference type="STRING" id="1860102.ACCAA_270116"/>
<keyword evidence="4" id="KW-1185">Reference proteome</keyword>
<dbReference type="GO" id="GO:0006313">
    <property type="term" value="P:DNA transposition"/>
    <property type="evidence" value="ECO:0007669"/>
    <property type="project" value="InterPro"/>
</dbReference>
<dbReference type="InterPro" id="IPR007069">
    <property type="entry name" value="Transposase_32"/>
</dbReference>
<evidence type="ECO:0000256" key="1">
    <source>
        <dbReference type="SAM" id="MobiDB-lite"/>
    </source>
</evidence>
<dbReference type="EMBL" id="FLQX01000102">
    <property type="protein sequence ID" value="SBT05884.1"/>
    <property type="molecule type" value="Genomic_DNA"/>
</dbReference>
<feature type="region of interest" description="Disordered" evidence="1">
    <location>
        <begin position="112"/>
        <end position="146"/>
    </location>
</feature>
<sequence>MRVEGADRQGLERLLRTCARPVFALERWREIDVAHLVYESVKPGSGGGVSLLLTPLELIERLAALIPPPRRHRHRYYGILAPTHRYEHRSPRLPACRTVRCVQQRLIHLSSAPRPLRRSTRPAPVHGDRRSTGRRRSAPASRRRLRLGAVARADSCLWSSARPGR</sequence>
<dbReference type="AlphaFoldDB" id="A0A1A8XL39"/>
<gene>
    <name evidence="3" type="ORF">ACCAA_270116</name>
</gene>
<reference evidence="3 4" key="1">
    <citation type="submission" date="2016-06" db="EMBL/GenBank/DDBJ databases">
        <authorList>
            <person name="Kjaerup R.B."/>
            <person name="Dalgaard T.S."/>
            <person name="Juul-Madsen H.R."/>
        </authorList>
    </citation>
    <scope>NUCLEOTIDE SEQUENCE [LARGE SCALE GENOMIC DNA]</scope>
    <source>
        <strain evidence="3">3</strain>
    </source>
</reference>
<proteinExistence type="predicted"/>
<feature type="compositionally biased region" description="Basic residues" evidence="1">
    <location>
        <begin position="132"/>
        <end position="146"/>
    </location>
</feature>
<name>A0A1A8XL39_9PROT</name>
<feature type="domain" description="Transposase IS801/IS1294" evidence="2">
    <location>
        <begin position="6"/>
        <end position="83"/>
    </location>
</feature>
<evidence type="ECO:0000313" key="4">
    <source>
        <dbReference type="Proteomes" id="UP000199169"/>
    </source>
</evidence>
<dbReference type="Pfam" id="PF04986">
    <property type="entry name" value="Y2_Tnp"/>
    <property type="match status" value="1"/>
</dbReference>
<dbReference type="GO" id="GO:0003677">
    <property type="term" value="F:DNA binding"/>
    <property type="evidence" value="ECO:0007669"/>
    <property type="project" value="InterPro"/>
</dbReference>
<dbReference type="Proteomes" id="UP000199169">
    <property type="component" value="Unassembled WGS sequence"/>
</dbReference>
<evidence type="ECO:0000313" key="3">
    <source>
        <dbReference type="EMBL" id="SBT05884.1"/>
    </source>
</evidence>
<dbReference type="GO" id="GO:0004803">
    <property type="term" value="F:transposase activity"/>
    <property type="evidence" value="ECO:0007669"/>
    <property type="project" value="InterPro"/>
</dbReference>